<feature type="binding site" evidence="15">
    <location>
        <position position="464"/>
    </location>
    <ligand>
        <name>Mg(2+)</name>
        <dbReference type="ChEBI" id="CHEBI:18420"/>
        <note>shared with alpha subunit</note>
    </ligand>
</feature>
<comment type="caution">
    <text evidence="20">The sequence shown here is derived from an EMBL/GenBank/DDBJ whole genome shotgun (WGS) entry which is preliminary data.</text>
</comment>
<evidence type="ECO:0000313" key="20">
    <source>
        <dbReference type="EMBL" id="KGF31874.1"/>
    </source>
</evidence>
<evidence type="ECO:0000256" key="8">
    <source>
        <dbReference type="ARBA" id="ARBA00022741"/>
    </source>
</evidence>
<dbReference type="GO" id="GO:0005524">
    <property type="term" value="F:ATP binding"/>
    <property type="evidence" value="ECO:0007669"/>
    <property type="project" value="UniProtKB-UniRule"/>
</dbReference>
<keyword evidence="21" id="KW-1185">Reference proteome</keyword>
<dbReference type="NCBIfam" id="TIGR00472">
    <property type="entry name" value="pheT_bact"/>
    <property type="match status" value="1"/>
</dbReference>
<evidence type="ECO:0000256" key="6">
    <source>
        <dbReference type="ARBA" id="ARBA00022598"/>
    </source>
</evidence>
<dbReference type="InterPro" id="IPR012340">
    <property type="entry name" value="NA-bd_OB-fold"/>
</dbReference>
<comment type="catalytic activity">
    <reaction evidence="14 15">
        <text>tRNA(Phe) + L-phenylalanine + ATP = L-phenylalanyl-tRNA(Phe) + AMP + diphosphate + H(+)</text>
        <dbReference type="Rhea" id="RHEA:19413"/>
        <dbReference type="Rhea" id="RHEA-COMP:9668"/>
        <dbReference type="Rhea" id="RHEA-COMP:9699"/>
        <dbReference type="ChEBI" id="CHEBI:15378"/>
        <dbReference type="ChEBI" id="CHEBI:30616"/>
        <dbReference type="ChEBI" id="CHEBI:33019"/>
        <dbReference type="ChEBI" id="CHEBI:58095"/>
        <dbReference type="ChEBI" id="CHEBI:78442"/>
        <dbReference type="ChEBI" id="CHEBI:78531"/>
        <dbReference type="ChEBI" id="CHEBI:456215"/>
        <dbReference type="EC" id="6.1.1.20"/>
    </reaction>
</comment>
<dbReference type="FunFam" id="3.30.930.10:FF:000022">
    <property type="entry name" value="Phenylalanine--tRNA ligase beta subunit"/>
    <property type="match status" value="1"/>
</dbReference>
<dbReference type="Pfam" id="PF17759">
    <property type="entry name" value="tRNA_synthFbeta"/>
    <property type="match status" value="1"/>
</dbReference>
<dbReference type="InterPro" id="IPR005147">
    <property type="entry name" value="tRNA_synthase_B5-dom"/>
</dbReference>
<dbReference type="OrthoDB" id="9805455at2"/>
<sequence>MFISESWLRSLINPDLSTEDICHRLTMSGLEVEGVETLAPAFEGVVVAEVKAIAAHPNADKLRICQVDDGSGELIQVVCGAPNAAAGIKVPMARVGAVLPGDFKIKKGKLRGELSLGMLCSARELGISDEHAGLMILDDSMEVGTDIRQALNLDDKVIEFKLTPNRADCLSVYGVAREVQALTGAKLQKLDFTPVEVSLDESMPVRVEAPDLCGRFAGRIIRGVNAKAETPEYIKQRIIAAGMRPVSALVDISNYVMLQLGRPTHVFDIKNIDTAKGLSVRWARAGEKLKLLVGEEVELSEDTGVICYEDRPESIAGVMGGDATAVDLETQDIYLEAAFWFPDAIAGLTRKYKISSEAAYRYERGVDFLNIVEHIEYISRLILEICGGRAGPVQDQIINLPERKAVSMRLDRCNKVLGVEVSLEEVKQIFTNLEFDFEVDAEQVFTVKAPSYRFDIAIEEDLIEEVARVYGFERIPAREPIAQANIFPFPEVRRSEHVFRHLMAAMDYQEVVNYSFVDESWERNYQNNDKPIRLLNPIFAQYAVMRTSLIGGLLKTISHNAKYRQNRVRIFELGRVFFDAPQVEASETTVKGIHQPLYFAAASWGLALPEQWGEKSRQVDFFDLKNDLVNLLGSQAKDLRFVAEAHPALHPGRSATIFYRDQKIGIIGELHPQWLAELDLPTAPVVFEIDIAPLMEHDLAAYKEISKQPVVIRDLAVWAPADIAYQQVMDALAPIQAEGILRDVTLFDVWKDPKSEQNERSLAMRFMLQDAKATLEDAQVEQLMSKILNTLVEKLGLRLR</sequence>
<gene>
    <name evidence="15" type="primary">pheT</name>
    <name evidence="20" type="ORF">HMPREF2130_02365</name>
</gene>
<feature type="binding site" evidence="15">
    <location>
        <position position="465"/>
    </location>
    <ligand>
        <name>Mg(2+)</name>
        <dbReference type="ChEBI" id="CHEBI:18420"/>
        <note>shared with alpha subunit</note>
    </ligand>
</feature>
<reference evidence="20 21" key="1">
    <citation type="submission" date="2014-07" db="EMBL/GenBank/DDBJ databases">
        <authorList>
            <person name="McCorrison J."/>
            <person name="Sanka R."/>
            <person name="Torralba M."/>
            <person name="Gillis M."/>
            <person name="Haft D.H."/>
            <person name="Methe B."/>
            <person name="Sutton G."/>
            <person name="Nelson K.E."/>
        </authorList>
    </citation>
    <scope>NUCLEOTIDE SEQUENCE [LARGE SCALE GENOMIC DNA]</scope>
    <source>
        <strain evidence="20 21">DNF00040</strain>
    </source>
</reference>
<feature type="domain" description="FDX-ACB" evidence="18">
    <location>
        <begin position="706"/>
        <end position="800"/>
    </location>
</feature>
<dbReference type="SUPFAM" id="SSF46955">
    <property type="entry name" value="Putative DNA-binding domain"/>
    <property type="match status" value="1"/>
</dbReference>
<keyword evidence="11 16" id="KW-0694">RNA-binding</keyword>
<dbReference type="Gene3D" id="3.30.930.10">
    <property type="entry name" value="Bira Bifunctional Protein, Domain 2"/>
    <property type="match status" value="1"/>
</dbReference>
<evidence type="ECO:0000256" key="1">
    <source>
        <dbReference type="ARBA" id="ARBA00004496"/>
    </source>
</evidence>
<dbReference type="NCBIfam" id="NF045760">
    <property type="entry name" value="YtpR"/>
    <property type="match status" value="1"/>
</dbReference>
<dbReference type="GO" id="GO:0000287">
    <property type="term" value="F:magnesium ion binding"/>
    <property type="evidence" value="ECO:0007669"/>
    <property type="project" value="UniProtKB-UniRule"/>
</dbReference>
<proteinExistence type="inferred from homology"/>
<dbReference type="SUPFAM" id="SSF55681">
    <property type="entry name" value="Class II aaRS and biotin synthetases"/>
    <property type="match status" value="1"/>
</dbReference>
<evidence type="ECO:0000256" key="9">
    <source>
        <dbReference type="ARBA" id="ARBA00022840"/>
    </source>
</evidence>
<dbReference type="FunFam" id="2.40.50.140:FF:000045">
    <property type="entry name" value="Phenylalanine--tRNA ligase beta subunit"/>
    <property type="match status" value="1"/>
</dbReference>
<dbReference type="InterPro" id="IPR033714">
    <property type="entry name" value="tRNA_bind_bactPheRS"/>
</dbReference>
<dbReference type="GO" id="GO:0004826">
    <property type="term" value="F:phenylalanine-tRNA ligase activity"/>
    <property type="evidence" value="ECO:0007669"/>
    <property type="project" value="UniProtKB-UniRule"/>
</dbReference>
<feature type="binding site" evidence="15">
    <location>
        <position position="461"/>
    </location>
    <ligand>
        <name>Mg(2+)</name>
        <dbReference type="ChEBI" id="CHEBI:18420"/>
        <note>shared with alpha subunit</note>
    </ligand>
</feature>
<dbReference type="RefSeq" id="WP_036557701.1">
    <property type="nucleotide sequence ID" value="NZ_JRNI01000010.1"/>
</dbReference>
<dbReference type="eggNOG" id="COG0072">
    <property type="taxonomic scope" value="Bacteria"/>
</dbReference>
<dbReference type="PANTHER" id="PTHR10947:SF0">
    <property type="entry name" value="PHENYLALANINE--TRNA LIGASE BETA SUBUNIT"/>
    <property type="match status" value="1"/>
</dbReference>
<dbReference type="Gene3D" id="3.50.40.10">
    <property type="entry name" value="Phenylalanyl-trna Synthetase, Chain B, domain 3"/>
    <property type="match status" value="1"/>
</dbReference>
<dbReference type="PROSITE" id="PS50886">
    <property type="entry name" value="TRBD"/>
    <property type="match status" value="1"/>
</dbReference>
<dbReference type="GO" id="GO:0006432">
    <property type="term" value="P:phenylalanyl-tRNA aminoacylation"/>
    <property type="evidence" value="ECO:0007669"/>
    <property type="project" value="UniProtKB-UniRule"/>
</dbReference>
<dbReference type="Pfam" id="PF03147">
    <property type="entry name" value="FDX-ACB"/>
    <property type="match status" value="1"/>
</dbReference>
<dbReference type="Gene3D" id="2.40.50.140">
    <property type="entry name" value="Nucleic acid-binding proteins"/>
    <property type="match status" value="1"/>
</dbReference>
<dbReference type="CDD" id="cd00769">
    <property type="entry name" value="PheRS_beta_core"/>
    <property type="match status" value="1"/>
</dbReference>
<evidence type="ECO:0000256" key="5">
    <source>
        <dbReference type="ARBA" id="ARBA00022555"/>
    </source>
</evidence>
<dbReference type="SUPFAM" id="SSF50249">
    <property type="entry name" value="Nucleic acid-binding proteins"/>
    <property type="match status" value="1"/>
</dbReference>
<evidence type="ECO:0000259" key="17">
    <source>
        <dbReference type="PROSITE" id="PS50886"/>
    </source>
</evidence>
<dbReference type="InterPro" id="IPR005121">
    <property type="entry name" value="Fdx_antiC-bd"/>
</dbReference>
<dbReference type="PANTHER" id="PTHR10947">
    <property type="entry name" value="PHENYLALANYL-TRNA SYNTHETASE BETA CHAIN AND LEUCINE-RICH REPEAT-CONTAINING PROTEIN 47"/>
    <property type="match status" value="1"/>
</dbReference>
<evidence type="ECO:0000256" key="15">
    <source>
        <dbReference type="HAMAP-Rule" id="MF_00283"/>
    </source>
</evidence>
<evidence type="ECO:0000259" key="18">
    <source>
        <dbReference type="PROSITE" id="PS51447"/>
    </source>
</evidence>
<feature type="binding site" evidence="15">
    <location>
        <position position="455"/>
    </location>
    <ligand>
        <name>Mg(2+)</name>
        <dbReference type="ChEBI" id="CHEBI:18420"/>
        <note>shared with alpha subunit</note>
    </ligand>
</feature>
<accession>A0A096BFD7</accession>
<keyword evidence="13 15" id="KW-0030">Aminoacyl-tRNA synthetase</keyword>
<keyword evidence="7 15" id="KW-0479">Metal-binding</keyword>
<dbReference type="InterPro" id="IPR009061">
    <property type="entry name" value="DNA-bd_dom_put_sf"/>
</dbReference>
<dbReference type="Pfam" id="PF01588">
    <property type="entry name" value="tRNA_bind"/>
    <property type="match status" value="1"/>
</dbReference>
<keyword evidence="12 15" id="KW-0648">Protein biosynthesis</keyword>
<dbReference type="SMART" id="SM00896">
    <property type="entry name" value="FDX-ACB"/>
    <property type="match status" value="1"/>
</dbReference>
<dbReference type="SMART" id="SM00874">
    <property type="entry name" value="B5"/>
    <property type="match status" value="1"/>
</dbReference>
<dbReference type="PROSITE" id="PS51447">
    <property type="entry name" value="FDX_ACB"/>
    <property type="match status" value="1"/>
</dbReference>
<dbReference type="AlphaFoldDB" id="A0A096BFD7"/>
<dbReference type="Pfam" id="PF03484">
    <property type="entry name" value="B5"/>
    <property type="match status" value="1"/>
</dbReference>
<dbReference type="SUPFAM" id="SSF54991">
    <property type="entry name" value="Anticodon-binding domain of PheRS"/>
    <property type="match status" value="1"/>
</dbReference>
<dbReference type="InterPro" id="IPR004532">
    <property type="entry name" value="Phe-tRNA-ligase_IIc_bsu_bact"/>
</dbReference>
<dbReference type="InterPro" id="IPR002547">
    <property type="entry name" value="tRNA-bd_dom"/>
</dbReference>
<dbReference type="HAMAP" id="MF_00283">
    <property type="entry name" value="Phe_tRNA_synth_beta1"/>
    <property type="match status" value="1"/>
</dbReference>
<dbReference type="Proteomes" id="UP000029629">
    <property type="component" value="Unassembled WGS sequence"/>
</dbReference>
<comment type="subcellular location">
    <subcellularLocation>
        <location evidence="1 15">Cytoplasm</location>
    </subcellularLocation>
</comment>
<comment type="similarity">
    <text evidence="2 15">Belongs to the phenylalanyl-tRNA synthetase beta subunit family. Type 1 subfamily.</text>
</comment>
<dbReference type="InterPro" id="IPR041616">
    <property type="entry name" value="PheRS_beta_core"/>
</dbReference>
<keyword evidence="10 15" id="KW-0460">Magnesium</keyword>
<dbReference type="InterPro" id="IPR020825">
    <property type="entry name" value="Phe-tRNA_synthase-like_B3/B4"/>
</dbReference>
<organism evidence="20 21">
    <name type="scientific">Oligella urethralis DNF00040</name>
    <dbReference type="NCBI Taxonomy" id="1401065"/>
    <lineage>
        <taxon>Bacteria</taxon>
        <taxon>Pseudomonadati</taxon>
        <taxon>Pseudomonadota</taxon>
        <taxon>Betaproteobacteria</taxon>
        <taxon>Burkholderiales</taxon>
        <taxon>Alcaligenaceae</taxon>
        <taxon>Oligella</taxon>
    </lineage>
</organism>
<evidence type="ECO:0000256" key="2">
    <source>
        <dbReference type="ARBA" id="ARBA00008653"/>
    </source>
</evidence>
<evidence type="ECO:0000256" key="14">
    <source>
        <dbReference type="ARBA" id="ARBA00049255"/>
    </source>
</evidence>
<evidence type="ECO:0000256" key="13">
    <source>
        <dbReference type="ARBA" id="ARBA00023146"/>
    </source>
</evidence>
<evidence type="ECO:0000256" key="12">
    <source>
        <dbReference type="ARBA" id="ARBA00022917"/>
    </source>
</evidence>
<evidence type="ECO:0000256" key="4">
    <source>
        <dbReference type="ARBA" id="ARBA00022490"/>
    </source>
</evidence>
<dbReference type="FunFam" id="3.30.56.10:FF:000002">
    <property type="entry name" value="Phenylalanine--tRNA ligase beta subunit"/>
    <property type="match status" value="1"/>
</dbReference>
<dbReference type="InterPro" id="IPR045060">
    <property type="entry name" value="Phe-tRNA-ligase_IIc_bsu"/>
</dbReference>
<dbReference type="InterPro" id="IPR036690">
    <property type="entry name" value="Fdx_antiC-bd_sf"/>
</dbReference>
<name>A0A096BFD7_9BURK</name>
<evidence type="ECO:0000256" key="16">
    <source>
        <dbReference type="PROSITE-ProRule" id="PRU00209"/>
    </source>
</evidence>
<keyword evidence="8 15" id="KW-0547">Nucleotide-binding</keyword>
<dbReference type="CDD" id="cd02796">
    <property type="entry name" value="tRNA_bind_bactPheRS"/>
    <property type="match status" value="1"/>
</dbReference>
<dbReference type="Pfam" id="PF03483">
    <property type="entry name" value="B3_4"/>
    <property type="match status" value="1"/>
</dbReference>
<evidence type="ECO:0000256" key="7">
    <source>
        <dbReference type="ARBA" id="ARBA00022723"/>
    </source>
</evidence>
<feature type="domain" description="B5" evidence="19">
    <location>
        <begin position="401"/>
        <end position="477"/>
    </location>
</feature>
<dbReference type="EC" id="6.1.1.20" evidence="15"/>
<dbReference type="SMART" id="SM00873">
    <property type="entry name" value="B3_4"/>
    <property type="match status" value="1"/>
</dbReference>
<dbReference type="InterPro" id="IPR045864">
    <property type="entry name" value="aa-tRNA-synth_II/BPL/LPL"/>
</dbReference>
<protein>
    <recommendedName>
        <fullName evidence="15">Phenylalanine--tRNA ligase beta subunit</fullName>
        <ecNumber evidence="15">6.1.1.20</ecNumber>
    </recommendedName>
    <alternativeName>
        <fullName evidence="15">Phenylalanyl-tRNA synthetase beta subunit</fullName>
        <shortName evidence="15">PheRS</shortName>
    </alternativeName>
</protein>
<comment type="subunit">
    <text evidence="3 15">Tetramer of two alpha and two beta subunits.</text>
</comment>
<dbReference type="Gene3D" id="3.30.56.10">
    <property type="match status" value="2"/>
</dbReference>
<keyword evidence="6 15" id="KW-0436">Ligase</keyword>
<dbReference type="EMBL" id="JRNI01000010">
    <property type="protein sequence ID" value="KGF31874.1"/>
    <property type="molecule type" value="Genomic_DNA"/>
</dbReference>
<keyword evidence="4 15" id="KW-0963">Cytoplasm</keyword>
<keyword evidence="5 16" id="KW-0820">tRNA-binding</keyword>
<dbReference type="GO" id="GO:0009328">
    <property type="term" value="C:phenylalanine-tRNA ligase complex"/>
    <property type="evidence" value="ECO:0007669"/>
    <property type="project" value="TreeGrafter"/>
</dbReference>
<evidence type="ECO:0000259" key="19">
    <source>
        <dbReference type="PROSITE" id="PS51483"/>
    </source>
</evidence>
<dbReference type="PROSITE" id="PS51483">
    <property type="entry name" value="B5"/>
    <property type="match status" value="1"/>
</dbReference>
<dbReference type="Gene3D" id="3.30.70.380">
    <property type="entry name" value="Ferrodoxin-fold anticodon-binding domain"/>
    <property type="match status" value="1"/>
</dbReference>
<evidence type="ECO:0000256" key="3">
    <source>
        <dbReference type="ARBA" id="ARBA00011209"/>
    </source>
</evidence>
<evidence type="ECO:0000256" key="10">
    <source>
        <dbReference type="ARBA" id="ARBA00022842"/>
    </source>
</evidence>
<comment type="cofactor">
    <cofactor evidence="15">
        <name>Mg(2+)</name>
        <dbReference type="ChEBI" id="CHEBI:18420"/>
    </cofactor>
    <text evidence="15">Binds 2 magnesium ions per tetramer.</text>
</comment>
<evidence type="ECO:0000313" key="21">
    <source>
        <dbReference type="Proteomes" id="UP000029629"/>
    </source>
</evidence>
<dbReference type="InterPro" id="IPR005146">
    <property type="entry name" value="B3/B4_tRNA-bd"/>
</dbReference>
<keyword evidence="9 15" id="KW-0067">ATP-binding</keyword>
<evidence type="ECO:0000256" key="11">
    <source>
        <dbReference type="ARBA" id="ARBA00022884"/>
    </source>
</evidence>
<feature type="domain" description="TRNA-binding" evidence="17">
    <location>
        <begin position="39"/>
        <end position="148"/>
    </location>
</feature>
<dbReference type="GO" id="GO:0000049">
    <property type="term" value="F:tRNA binding"/>
    <property type="evidence" value="ECO:0007669"/>
    <property type="project" value="UniProtKB-UniRule"/>
</dbReference>
<dbReference type="SUPFAM" id="SSF56037">
    <property type="entry name" value="PheT/TilS domain"/>
    <property type="match status" value="1"/>
</dbReference>